<dbReference type="Gene3D" id="1.10.287.470">
    <property type="entry name" value="Helix hairpin bin"/>
    <property type="match status" value="1"/>
</dbReference>
<feature type="compositionally biased region" description="Basic and acidic residues" evidence="7">
    <location>
        <begin position="30"/>
        <end position="40"/>
    </location>
</feature>
<dbReference type="EMBL" id="MJIL01000092">
    <property type="protein sequence ID" value="OLQ72221.1"/>
    <property type="molecule type" value="Genomic_DNA"/>
</dbReference>
<feature type="coiled-coil region" evidence="6">
    <location>
        <begin position="181"/>
        <end position="215"/>
    </location>
</feature>
<feature type="domain" description="p-hydroxybenzoic acid efflux pump subunit AaeA-like beta-barrel" evidence="10">
    <location>
        <begin position="273"/>
        <end position="365"/>
    </location>
</feature>
<comment type="subcellular location">
    <subcellularLocation>
        <location evidence="1">Membrane</location>
        <topology evidence="1">Single-pass membrane protein</topology>
    </subcellularLocation>
</comment>
<evidence type="ECO:0000256" key="6">
    <source>
        <dbReference type="SAM" id="Coils"/>
    </source>
</evidence>
<dbReference type="Gene3D" id="2.40.50.100">
    <property type="match status" value="1"/>
</dbReference>
<name>A0A1Q9GCV9_9GAMM</name>
<dbReference type="Proteomes" id="UP000186905">
    <property type="component" value="Unassembled WGS sequence"/>
</dbReference>
<evidence type="ECO:0000259" key="9">
    <source>
        <dbReference type="Pfam" id="PF25917"/>
    </source>
</evidence>
<comment type="caution">
    <text evidence="11">The sequence shown here is derived from an EMBL/GenBank/DDBJ whole genome shotgun (WGS) entry which is preliminary data.</text>
</comment>
<keyword evidence="4 8" id="KW-1133">Transmembrane helix</keyword>
<evidence type="ECO:0000256" key="3">
    <source>
        <dbReference type="ARBA" id="ARBA00022692"/>
    </source>
</evidence>
<dbReference type="Pfam" id="PF25963">
    <property type="entry name" value="Beta-barrel_AAEA"/>
    <property type="match status" value="1"/>
</dbReference>
<keyword evidence="5 8" id="KW-0472">Membrane</keyword>
<keyword evidence="6" id="KW-0175">Coiled coil</keyword>
<gene>
    <name evidence="11" type="ORF">BIT28_24695</name>
</gene>
<sequence length="393" mass="42902">MSEENMPNVQAEPGERIAPKAGKPKRVKKERVEKPKKDKPPVDKVKRLTVIVLLICIGLFVFYVLADRYIPSTDMARVRGYVIPVTPLVSGRVVDVMVEPNDVVQAGAPLVRIDPADYQLAVQEAEQGLVKAGQGVGVQTASVASAQAKLSDALANQAHVRTQASRILAMAEKGIMPKAEADKSRAALASAKAQVETAQANLEQAKKQLGSTGKENSAVKSALLQLQKAQIDLERTVLRAPAIGGVSNFRLNEGFYAQSGQPLLTFVSGEDVWIDAYFRENSLGNMIVGDEVEIVLDFAPGRVFKGKVASIDWGISWGQSEQAGQLVSVTPQTGWLRQTQRFPVAIRFDDDTARGFRRVGGQADVIVYTQDSSVLNMFGRVWIRIMSWLSYVR</sequence>
<dbReference type="Gene3D" id="2.40.30.170">
    <property type="match status" value="1"/>
</dbReference>
<reference evidence="11 12" key="1">
    <citation type="submission" date="2016-09" db="EMBL/GenBank/DDBJ databases">
        <title>Photobacterium proteolyticum sp. nov. a protease producing bacterium isolated from ocean sediments of Laizhou Bay.</title>
        <authorList>
            <person name="Li Y."/>
        </authorList>
    </citation>
    <scope>NUCLEOTIDE SEQUENCE [LARGE SCALE GENOMIC DNA]</scope>
    <source>
        <strain evidence="11 12">13-12</strain>
    </source>
</reference>
<dbReference type="AlphaFoldDB" id="A0A1Q9GCV9"/>
<keyword evidence="12" id="KW-1185">Reference proteome</keyword>
<proteinExistence type="inferred from homology"/>
<dbReference type="GO" id="GO:0016020">
    <property type="term" value="C:membrane"/>
    <property type="evidence" value="ECO:0007669"/>
    <property type="project" value="UniProtKB-SubCell"/>
</dbReference>
<dbReference type="PANTHER" id="PTHR30386:SF26">
    <property type="entry name" value="TRANSPORT PROTEIN COMB"/>
    <property type="match status" value="1"/>
</dbReference>
<dbReference type="Pfam" id="PF25917">
    <property type="entry name" value="BSH_RND"/>
    <property type="match status" value="1"/>
</dbReference>
<dbReference type="InterPro" id="IPR058634">
    <property type="entry name" value="AaeA-lik-b-barrel"/>
</dbReference>
<evidence type="ECO:0000259" key="10">
    <source>
        <dbReference type="Pfam" id="PF25963"/>
    </source>
</evidence>
<comment type="similarity">
    <text evidence="2">Belongs to the membrane fusion protein (MFP) (TC 8.A.1) family.</text>
</comment>
<evidence type="ECO:0000313" key="12">
    <source>
        <dbReference type="Proteomes" id="UP000186905"/>
    </source>
</evidence>
<evidence type="ECO:0000256" key="7">
    <source>
        <dbReference type="SAM" id="MobiDB-lite"/>
    </source>
</evidence>
<evidence type="ECO:0000256" key="5">
    <source>
        <dbReference type="ARBA" id="ARBA00023136"/>
    </source>
</evidence>
<dbReference type="STRING" id="1903952.BIT28_24695"/>
<dbReference type="InterPro" id="IPR050739">
    <property type="entry name" value="MFP"/>
</dbReference>
<dbReference type="OrthoDB" id="8958519at2"/>
<protein>
    <submittedName>
        <fullName evidence="11">Secretion protein</fullName>
    </submittedName>
</protein>
<evidence type="ECO:0000256" key="2">
    <source>
        <dbReference type="ARBA" id="ARBA00009477"/>
    </source>
</evidence>
<dbReference type="PANTHER" id="PTHR30386">
    <property type="entry name" value="MEMBRANE FUSION SUBUNIT OF EMRAB-TOLC MULTIDRUG EFFLUX PUMP"/>
    <property type="match status" value="1"/>
</dbReference>
<evidence type="ECO:0000313" key="11">
    <source>
        <dbReference type="EMBL" id="OLQ72221.1"/>
    </source>
</evidence>
<feature type="transmembrane region" description="Helical" evidence="8">
    <location>
        <begin position="48"/>
        <end position="66"/>
    </location>
</feature>
<evidence type="ECO:0000256" key="8">
    <source>
        <dbReference type="SAM" id="Phobius"/>
    </source>
</evidence>
<accession>A0A1Q9GCV9</accession>
<dbReference type="InterPro" id="IPR058625">
    <property type="entry name" value="MdtA-like_BSH"/>
</dbReference>
<organism evidence="11 12">
    <name type="scientific">Photobacterium proteolyticum</name>
    <dbReference type="NCBI Taxonomy" id="1903952"/>
    <lineage>
        <taxon>Bacteria</taxon>
        <taxon>Pseudomonadati</taxon>
        <taxon>Pseudomonadota</taxon>
        <taxon>Gammaproteobacteria</taxon>
        <taxon>Vibrionales</taxon>
        <taxon>Vibrionaceae</taxon>
        <taxon>Photobacterium</taxon>
    </lineage>
</organism>
<dbReference type="RefSeq" id="WP_075767198.1">
    <property type="nucleotide sequence ID" value="NZ_MJIL01000092.1"/>
</dbReference>
<evidence type="ECO:0000256" key="4">
    <source>
        <dbReference type="ARBA" id="ARBA00022989"/>
    </source>
</evidence>
<evidence type="ECO:0000256" key="1">
    <source>
        <dbReference type="ARBA" id="ARBA00004167"/>
    </source>
</evidence>
<feature type="region of interest" description="Disordered" evidence="7">
    <location>
        <begin position="1"/>
        <end position="40"/>
    </location>
</feature>
<dbReference type="SUPFAM" id="SSF111369">
    <property type="entry name" value="HlyD-like secretion proteins"/>
    <property type="match status" value="1"/>
</dbReference>
<keyword evidence="3 8" id="KW-0812">Transmembrane</keyword>
<feature type="domain" description="Multidrug resistance protein MdtA-like barrel-sandwich hybrid" evidence="9">
    <location>
        <begin position="84"/>
        <end position="263"/>
    </location>
</feature>